<protein>
    <submittedName>
        <fullName evidence="7">Related to phenol monooxygenase</fullName>
    </submittedName>
</protein>
<comment type="similarity">
    <text evidence="1">Belongs to the PheA/TfdB FAD monooxygenase family.</text>
</comment>
<dbReference type="GO" id="GO:0071949">
    <property type="term" value="F:FAD binding"/>
    <property type="evidence" value="ECO:0007669"/>
    <property type="project" value="InterPro"/>
</dbReference>
<name>A0A1L7XCG5_9HELO</name>
<dbReference type="PANTHER" id="PTHR43004">
    <property type="entry name" value="TRK SYSTEM POTASSIUM UPTAKE PROTEIN"/>
    <property type="match status" value="1"/>
</dbReference>
<evidence type="ECO:0000256" key="4">
    <source>
        <dbReference type="ARBA" id="ARBA00023002"/>
    </source>
</evidence>
<dbReference type="Pfam" id="PF01494">
    <property type="entry name" value="FAD_binding_3"/>
    <property type="match status" value="1"/>
</dbReference>
<accession>A0A1L7XCG5</accession>
<evidence type="ECO:0000256" key="3">
    <source>
        <dbReference type="ARBA" id="ARBA00022827"/>
    </source>
</evidence>
<sequence length="656" mass="73669">MPATLVAEWARQDVNNTTFLHNAPLPRFTPLPSPSSSDTKRYEALVIGAGPSGLMLTTLLTRYGLPSTSLLCIDSRPHQTLVGNADGINARTLEILGQLGLESRIRRDGTRFAESTVWTREESNPEVLVKKMTLPFDMAPARYEQLITLHQGHIESIFREDLKRYDGRDVQYGSKLVDMRIDEDGDKEFPVLATIERDGVREEMRTKYLVGADGAKSAVRGSMGVELEGDMTDELWGVIDLVVDSDFPDVRRQSSINTLPGKGGEIWVTGGVKGGFIVPRERLSNGDFLTRLYLDMTVKNEQENGVATARLAEHQRQTTKERRNQITEALILDRAAKLFRPFRFEVKKGTQVHWWAAFRISQSLTKSFTLKDSTSHPRVFIVGDACHSHSPRQGQGMNVSMQDSFNLAWKLAYSIFGIDASDGGSKLLDSYEEERLPNARNLIAFDKRMNQEGLAMKEKWAEMKQFVVSCGVEYGEGLCVSRAKFKKEQTWTKEDYLNGVILPGRRLLNCRVKRFADGNMRDIHDELGSEGRFSIMMLASYDFGVKDGRSTIIADDICSKVIKKFSPGLIQPIIVQPHLHPEFQWTDLPSSIRQEAEMSLHNASADTYKVYGVEHSGSHAGALIVVRPDGIVGMMAELEDTQQVVTFLKRMVRTVE</sequence>
<evidence type="ECO:0000256" key="1">
    <source>
        <dbReference type="ARBA" id="ARBA00007801"/>
    </source>
</evidence>
<reference evidence="7 8" key="1">
    <citation type="submission" date="2016-03" db="EMBL/GenBank/DDBJ databases">
        <authorList>
            <person name="Ploux O."/>
        </authorList>
    </citation>
    <scope>NUCLEOTIDE SEQUENCE [LARGE SCALE GENOMIC DNA]</scope>
    <source>
        <strain evidence="7 8">UAMH 11012</strain>
    </source>
</reference>
<evidence type="ECO:0000256" key="2">
    <source>
        <dbReference type="ARBA" id="ARBA00022630"/>
    </source>
</evidence>
<dbReference type="SUPFAM" id="SSF51905">
    <property type="entry name" value="FAD/NAD(P)-binding domain"/>
    <property type="match status" value="1"/>
</dbReference>
<keyword evidence="3" id="KW-0274">FAD</keyword>
<dbReference type="InterPro" id="IPR012941">
    <property type="entry name" value="Phe_hydrox_C_dim_dom"/>
</dbReference>
<dbReference type="Proteomes" id="UP000184330">
    <property type="component" value="Unassembled WGS sequence"/>
</dbReference>
<feature type="domain" description="FAD-binding" evidence="5">
    <location>
        <begin position="42"/>
        <end position="445"/>
    </location>
</feature>
<dbReference type="InterPro" id="IPR036249">
    <property type="entry name" value="Thioredoxin-like_sf"/>
</dbReference>
<dbReference type="Gene3D" id="3.30.9.10">
    <property type="entry name" value="D-Amino Acid Oxidase, subunit A, domain 2"/>
    <property type="match status" value="1"/>
</dbReference>
<organism evidence="7 8">
    <name type="scientific">Phialocephala subalpina</name>
    <dbReference type="NCBI Taxonomy" id="576137"/>
    <lineage>
        <taxon>Eukaryota</taxon>
        <taxon>Fungi</taxon>
        <taxon>Dikarya</taxon>
        <taxon>Ascomycota</taxon>
        <taxon>Pezizomycotina</taxon>
        <taxon>Leotiomycetes</taxon>
        <taxon>Helotiales</taxon>
        <taxon>Mollisiaceae</taxon>
        <taxon>Phialocephala</taxon>
        <taxon>Phialocephala fortinii species complex</taxon>
    </lineage>
</organism>
<dbReference type="InterPro" id="IPR002938">
    <property type="entry name" value="FAD-bd"/>
</dbReference>
<gene>
    <name evidence="7" type="ORF">PAC_12618</name>
</gene>
<proteinExistence type="inferred from homology"/>
<dbReference type="STRING" id="576137.A0A1L7XCG5"/>
<dbReference type="Gene3D" id="3.40.30.20">
    <property type="match status" value="1"/>
</dbReference>
<keyword evidence="2" id="KW-0285">Flavoprotein</keyword>
<evidence type="ECO:0000313" key="7">
    <source>
        <dbReference type="EMBL" id="CZR62721.1"/>
    </source>
</evidence>
<dbReference type="OrthoDB" id="1716816at2759"/>
<feature type="domain" description="Phenol hydroxylase-like C-terminal dimerisation" evidence="6">
    <location>
        <begin position="472"/>
        <end position="652"/>
    </location>
</feature>
<keyword evidence="7" id="KW-0503">Monooxygenase</keyword>
<dbReference type="GO" id="GO:0016709">
    <property type="term" value="F:oxidoreductase activity, acting on paired donors, with incorporation or reduction of molecular oxygen, NAD(P)H as one donor, and incorporation of one atom of oxygen"/>
    <property type="evidence" value="ECO:0007669"/>
    <property type="project" value="UniProtKB-ARBA"/>
</dbReference>
<dbReference type="AlphaFoldDB" id="A0A1L7XCG5"/>
<dbReference type="InterPro" id="IPR050641">
    <property type="entry name" value="RIFMO-like"/>
</dbReference>
<evidence type="ECO:0000259" key="5">
    <source>
        <dbReference type="Pfam" id="PF01494"/>
    </source>
</evidence>
<dbReference type="SUPFAM" id="SSF54373">
    <property type="entry name" value="FAD-linked reductases, C-terminal domain"/>
    <property type="match status" value="1"/>
</dbReference>
<dbReference type="InterPro" id="IPR036188">
    <property type="entry name" value="FAD/NAD-bd_sf"/>
</dbReference>
<dbReference type="Pfam" id="PF07976">
    <property type="entry name" value="Phe_hydrox_dim"/>
    <property type="match status" value="1"/>
</dbReference>
<keyword evidence="4" id="KW-0560">Oxidoreductase</keyword>
<dbReference type="PANTHER" id="PTHR43004:SF15">
    <property type="entry name" value="MONOOXYGENASE, PUTATIVE (AFU_ORTHOLOGUE AFUA_6G03030)-RELATED"/>
    <property type="match status" value="1"/>
</dbReference>
<evidence type="ECO:0000259" key="6">
    <source>
        <dbReference type="Pfam" id="PF07976"/>
    </source>
</evidence>
<dbReference type="Gene3D" id="3.50.50.60">
    <property type="entry name" value="FAD/NAD(P)-binding domain"/>
    <property type="match status" value="1"/>
</dbReference>
<keyword evidence="8" id="KW-1185">Reference proteome</keyword>
<dbReference type="PRINTS" id="PR00420">
    <property type="entry name" value="RNGMNOXGNASE"/>
</dbReference>
<evidence type="ECO:0000313" key="8">
    <source>
        <dbReference type="Proteomes" id="UP000184330"/>
    </source>
</evidence>
<dbReference type="SUPFAM" id="SSF52833">
    <property type="entry name" value="Thioredoxin-like"/>
    <property type="match status" value="1"/>
</dbReference>
<dbReference type="InterPro" id="IPR038220">
    <property type="entry name" value="PHOX_C_sf"/>
</dbReference>
<dbReference type="EMBL" id="FJOG01000021">
    <property type="protein sequence ID" value="CZR62721.1"/>
    <property type="molecule type" value="Genomic_DNA"/>
</dbReference>